<evidence type="ECO:0000313" key="2">
    <source>
        <dbReference type="Proteomes" id="UP001634394"/>
    </source>
</evidence>
<dbReference type="EMBL" id="JBJQND010000003">
    <property type="protein sequence ID" value="KAL3881927.1"/>
    <property type="molecule type" value="Genomic_DNA"/>
</dbReference>
<dbReference type="AlphaFoldDB" id="A0ABD3X6Q4"/>
<proteinExistence type="predicted"/>
<evidence type="ECO:0008006" key="3">
    <source>
        <dbReference type="Google" id="ProtNLM"/>
    </source>
</evidence>
<evidence type="ECO:0000313" key="1">
    <source>
        <dbReference type="EMBL" id="KAL3881927.1"/>
    </source>
</evidence>
<organism evidence="1 2">
    <name type="scientific">Sinanodonta woodiana</name>
    <name type="common">Chinese pond mussel</name>
    <name type="synonym">Anodonta woodiana</name>
    <dbReference type="NCBI Taxonomy" id="1069815"/>
    <lineage>
        <taxon>Eukaryota</taxon>
        <taxon>Metazoa</taxon>
        <taxon>Spiralia</taxon>
        <taxon>Lophotrochozoa</taxon>
        <taxon>Mollusca</taxon>
        <taxon>Bivalvia</taxon>
        <taxon>Autobranchia</taxon>
        <taxon>Heteroconchia</taxon>
        <taxon>Palaeoheterodonta</taxon>
        <taxon>Unionida</taxon>
        <taxon>Unionoidea</taxon>
        <taxon>Unionidae</taxon>
        <taxon>Unioninae</taxon>
        <taxon>Sinanodonta</taxon>
    </lineage>
</organism>
<keyword evidence="2" id="KW-1185">Reference proteome</keyword>
<dbReference type="Proteomes" id="UP001634394">
    <property type="component" value="Unassembled WGS sequence"/>
</dbReference>
<accession>A0ABD3X6Q4</accession>
<comment type="caution">
    <text evidence="1">The sequence shown here is derived from an EMBL/GenBank/DDBJ whole genome shotgun (WGS) entry which is preliminary data.</text>
</comment>
<protein>
    <recommendedName>
        <fullName evidence="3">Capsid protein</fullName>
    </recommendedName>
</protein>
<sequence length="306" mass="35005">MCDSESFRIRDMGFEISDITPMSTRATSVASSIEIESDFSPELILMVMTDPERDTQNNMVNELQTLSFEHNDNYTSPIPLSQTEGRLPRVKWGYTKEFVDVLKKNTNFSSTVQTNNFAKKTMSMFQDYPIMKFTKGQKIRHVEKGATSWYPLGPINRANSLYSNKDFDKFKDAVTDLFKADIAGKLGMTTRFTPFVGMLESKGATTTNDLGHYRPMPLYIKGYPYIGKDGAIDMTVQFEIKHFYTVDFRKRRIGTYNFNLLDNPPASWKTSTRQERIDKIIRRFLIGGVFSVTVKNATPGGSKWIQ</sequence>
<reference evidence="1 2" key="1">
    <citation type="submission" date="2024-11" db="EMBL/GenBank/DDBJ databases">
        <title>Chromosome-level genome assembly of the freshwater bivalve Anodonta woodiana.</title>
        <authorList>
            <person name="Chen X."/>
        </authorList>
    </citation>
    <scope>NUCLEOTIDE SEQUENCE [LARGE SCALE GENOMIC DNA]</scope>
    <source>
        <strain evidence="1">MN2024</strain>
        <tissue evidence="1">Gills</tissue>
    </source>
</reference>
<gene>
    <name evidence="1" type="ORF">ACJMK2_028313</name>
</gene>
<name>A0ABD3X6Q4_SINWO</name>